<dbReference type="InterPro" id="IPR015882">
    <property type="entry name" value="HEX_bac_N"/>
</dbReference>
<dbReference type="PANTHER" id="PTHR22600">
    <property type="entry name" value="BETA-HEXOSAMINIDASE"/>
    <property type="match status" value="1"/>
</dbReference>
<keyword evidence="10" id="KW-1185">Reference proteome</keyword>
<dbReference type="GO" id="GO:0005975">
    <property type="term" value="P:carbohydrate metabolic process"/>
    <property type="evidence" value="ECO:0007669"/>
    <property type="project" value="InterPro"/>
</dbReference>
<dbReference type="InterPro" id="IPR037524">
    <property type="entry name" value="PA14/GLEYA"/>
</dbReference>
<dbReference type="InterPro" id="IPR017853">
    <property type="entry name" value="GH"/>
</dbReference>
<dbReference type="SUPFAM" id="SSF56988">
    <property type="entry name" value="Anthrax protective antigen"/>
    <property type="match status" value="1"/>
</dbReference>
<evidence type="ECO:0000313" key="10">
    <source>
        <dbReference type="Proteomes" id="UP000321479"/>
    </source>
</evidence>
<dbReference type="EC" id="3.2.1.52" evidence="3"/>
<evidence type="ECO:0000313" key="9">
    <source>
        <dbReference type="EMBL" id="QEC64101.1"/>
    </source>
</evidence>
<feature type="signal peptide" evidence="7">
    <location>
        <begin position="1"/>
        <end position="25"/>
    </location>
</feature>
<gene>
    <name evidence="9" type="ORF">FRZ54_16460</name>
</gene>
<dbReference type="Gene3D" id="3.30.379.10">
    <property type="entry name" value="Chitobiase/beta-hexosaminidase domain 2-like"/>
    <property type="match status" value="1"/>
</dbReference>
<dbReference type="PRINTS" id="PR00738">
    <property type="entry name" value="GLHYDRLASE20"/>
</dbReference>
<dbReference type="GO" id="GO:0004563">
    <property type="term" value="F:beta-N-acetylhexosaminidase activity"/>
    <property type="evidence" value="ECO:0007669"/>
    <property type="project" value="UniProtKB-EC"/>
</dbReference>
<keyword evidence="5" id="KW-0326">Glycosidase</keyword>
<dbReference type="PANTHER" id="PTHR22600:SF57">
    <property type="entry name" value="BETA-N-ACETYLHEXOSAMINIDASE"/>
    <property type="match status" value="1"/>
</dbReference>
<feature type="domain" description="PA14" evidence="8">
    <location>
        <begin position="632"/>
        <end position="768"/>
    </location>
</feature>
<dbReference type="Gene3D" id="3.20.20.80">
    <property type="entry name" value="Glycosidases"/>
    <property type="match status" value="1"/>
</dbReference>
<dbReference type="AlphaFoldDB" id="A0A5B8V0E6"/>
<evidence type="ECO:0000256" key="5">
    <source>
        <dbReference type="ARBA" id="ARBA00023295"/>
    </source>
</evidence>
<dbReference type="GO" id="GO:0016020">
    <property type="term" value="C:membrane"/>
    <property type="evidence" value="ECO:0007669"/>
    <property type="project" value="TreeGrafter"/>
</dbReference>
<dbReference type="Proteomes" id="UP000321479">
    <property type="component" value="Chromosome"/>
</dbReference>
<dbReference type="InterPro" id="IPR015883">
    <property type="entry name" value="Glyco_hydro_20_cat"/>
</dbReference>
<dbReference type="OrthoDB" id="1006965at2"/>
<evidence type="ECO:0000256" key="2">
    <source>
        <dbReference type="ARBA" id="ARBA00006285"/>
    </source>
</evidence>
<evidence type="ECO:0000256" key="3">
    <source>
        <dbReference type="ARBA" id="ARBA00012663"/>
    </source>
</evidence>
<protein>
    <recommendedName>
        <fullName evidence="3">beta-N-acetylhexosaminidase</fullName>
        <ecNumber evidence="3">3.2.1.52</ecNumber>
    </recommendedName>
</protein>
<dbReference type="InterPro" id="IPR059177">
    <property type="entry name" value="GH29D-like_dom"/>
</dbReference>
<dbReference type="SMART" id="SM00758">
    <property type="entry name" value="PA14"/>
    <property type="match status" value="1"/>
</dbReference>
<dbReference type="InterPro" id="IPR029018">
    <property type="entry name" value="Hex-like_dom2"/>
</dbReference>
<evidence type="ECO:0000256" key="4">
    <source>
        <dbReference type="ARBA" id="ARBA00022801"/>
    </source>
</evidence>
<comment type="catalytic activity">
    <reaction evidence="1">
        <text>Hydrolysis of terminal non-reducing N-acetyl-D-hexosamine residues in N-acetyl-beta-D-hexosaminides.</text>
        <dbReference type="EC" id="3.2.1.52"/>
    </reaction>
</comment>
<name>A0A5B8V0E6_9SPHI</name>
<dbReference type="SUPFAM" id="SSF55545">
    <property type="entry name" value="beta-N-acetylhexosaminidase-like domain"/>
    <property type="match status" value="1"/>
</dbReference>
<keyword evidence="4 9" id="KW-0378">Hydrolase</keyword>
<dbReference type="Pfam" id="PF02838">
    <property type="entry name" value="Glyco_hydro_20b"/>
    <property type="match status" value="1"/>
</dbReference>
<dbReference type="PROSITE" id="PS51820">
    <property type="entry name" value="PA14"/>
    <property type="match status" value="1"/>
</dbReference>
<accession>A0A5B8V0E6</accession>
<dbReference type="RefSeq" id="WP_147032674.1">
    <property type="nucleotide sequence ID" value="NZ_CP042436.1"/>
</dbReference>
<organism evidence="9 10">
    <name type="scientific">Mucilaginibacter ginsenosidivorans</name>
    <dbReference type="NCBI Taxonomy" id="398053"/>
    <lineage>
        <taxon>Bacteria</taxon>
        <taxon>Pseudomonadati</taxon>
        <taxon>Bacteroidota</taxon>
        <taxon>Sphingobacteriia</taxon>
        <taxon>Sphingobacteriales</taxon>
        <taxon>Sphingobacteriaceae</taxon>
        <taxon>Mucilaginibacter</taxon>
    </lineage>
</organism>
<feature type="active site" description="Proton donor" evidence="6">
    <location>
        <position position="355"/>
    </location>
</feature>
<dbReference type="EMBL" id="CP042436">
    <property type="protein sequence ID" value="QEC64101.1"/>
    <property type="molecule type" value="Genomic_DNA"/>
</dbReference>
<dbReference type="GO" id="GO:0030203">
    <property type="term" value="P:glycosaminoglycan metabolic process"/>
    <property type="evidence" value="ECO:0007669"/>
    <property type="project" value="TreeGrafter"/>
</dbReference>
<dbReference type="Pfam" id="PF07691">
    <property type="entry name" value="PA14"/>
    <property type="match status" value="1"/>
</dbReference>
<dbReference type="KEGG" id="mgin:FRZ54_16460"/>
<evidence type="ECO:0000256" key="1">
    <source>
        <dbReference type="ARBA" id="ARBA00001231"/>
    </source>
</evidence>
<proteinExistence type="inferred from homology"/>
<evidence type="ECO:0000256" key="7">
    <source>
        <dbReference type="SAM" id="SignalP"/>
    </source>
</evidence>
<evidence type="ECO:0000259" key="8">
    <source>
        <dbReference type="PROSITE" id="PS51820"/>
    </source>
</evidence>
<dbReference type="Gene3D" id="3.90.182.10">
    <property type="entry name" value="Toxin - Anthrax Protective Antigen,domain 1"/>
    <property type="match status" value="1"/>
</dbReference>
<dbReference type="Pfam" id="PF00728">
    <property type="entry name" value="Glyco_hydro_20"/>
    <property type="match status" value="1"/>
</dbReference>
<evidence type="ECO:0000256" key="6">
    <source>
        <dbReference type="PIRSR" id="PIRSR625705-1"/>
    </source>
</evidence>
<dbReference type="CDD" id="cd06563">
    <property type="entry name" value="GH20_chitobiase-like"/>
    <property type="match status" value="1"/>
</dbReference>
<reference evidence="9 10" key="1">
    <citation type="journal article" date="2017" name="Curr. Microbiol.">
        <title>Mucilaginibacter ginsenosidivorans sp. nov., Isolated from Soil of Ginseng Field.</title>
        <authorList>
            <person name="Kim M.M."/>
            <person name="Siddiqi M.Z."/>
            <person name="Im W.T."/>
        </authorList>
    </citation>
    <scope>NUCLEOTIDE SEQUENCE [LARGE SCALE GENOMIC DNA]</scope>
    <source>
        <strain evidence="9 10">Gsoil 3017</strain>
    </source>
</reference>
<keyword evidence="7" id="KW-0732">Signal</keyword>
<dbReference type="InterPro" id="IPR011658">
    <property type="entry name" value="PA14_dom"/>
</dbReference>
<feature type="chain" id="PRO_5022825324" description="beta-N-acetylhexosaminidase" evidence="7">
    <location>
        <begin position="26"/>
        <end position="771"/>
    </location>
</feature>
<comment type="similarity">
    <text evidence="2">Belongs to the glycosyl hydrolase 20 family.</text>
</comment>
<dbReference type="InterPro" id="IPR025705">
    <property type="entry name" value="Beta_hexosaminidase_sua/sub"/>
</dbReference>
<sequence length="771" mass="86776">MKNTINTIILLILCTIFGASEITHAQSVGAKYDLIPYPQSLIPGTGAFRATPATTIIRGDHDRFASEVNQLNNLFIKAFGTPLKKTSNKTNANAIEIKYNPTLEGPEGYTLTITGKMITISAKESVGIYRAIETIRQLLPAEIENKSGKKTKSVILPALSITDYAAYSWRGMHLDVSRHFFSMSYLKKFIDIMALYKMNKLHLHLTDDQGWRIEIKKYPKLTEQGAWRTFDKNDSACMKRSKDNPDFAIDTEHIIHKDGKTLYGGFYTQQQMKGLVVYAAARHIDIIPEIDMPGHMMAAITAYPFLTCNGENKFGELFSKPICPCNESTFEFAENVFSEIMDIFPSKYIHIGGDEVDRSDWAKSDACKALMQREGIKDLPALQSYFINRMEKFFNSKGRKLIGWDEVIEGGISPTALIMYWRGWVPDAPVKAVKNGNTVIMAPGEPLYFDNQPDQYSLYKIYHFNPIPAKLNEQEAKNIIGAQAELWSENLPSEKRTDYMYMPRMTALSELLWTNKQGNYDSYVERLQLNYKRLDVLNVHYRLPDLPGIINENVFTDADTLTIKKPLPQMRIFYTTDGTLPKTSSQELKAALIIKQSKVIKLAAFMPNGLRGDIYTLNYKKQEYAPAIQLNNPKPGLICNYYKAFFKQTSLISAAKSDSTFDTNTITVPATVKAPSFAITYRGYIDIPANGVYSFYLTCDDGGVLKIANCTVVDNDGLHSAIEKNGQVALSKGLQPFVLDFIEGGGGFTLKLKYSINGSEPKEVPSDWFKN</sequence>
<dbReference type="SUPFAM" id="SSF51445">
    <property type="entry name" value="(Trans)glycosidases"/>
    <property type="match status" value="1"/>
</dbReference>
<dbReference type="Pfam" id="PF13290">
    <property type="entry name" value="CHB_HEX_C_1"/>
    <property type="match status" value="1"/>
</dbReference>